<dbReference type="InterPro" id="IPR003126">
    <property type="entry name" value="Znf_UBR"/>
</dbReference>
<dbReference type="CDD" id="cd19677">
    <property type="entry name" value="UBR-box_UBR7"/>
    <property type="match status" value="1"/>
</dbReference>
<evidence type="ECO:0000256" key="4">
    <source>
        <dbReference type="PROSITE-ProRule" id="PRU00508"/>
    </source>
</evidence>
<dbReference type="KEGG" id="cten:18246252"/>
<evidence type="ECO:0000256" key="5">
    <source>
        <dbReference type="SAM" id="MobiDB-lite"/>
    </source>
</evidence>
<accession>G3BFF1</accession>
<dbReference type="Proteomes" id="UP000000707">
    <property type="component" value="Unassembled WGS sequence"/>
</dbReference>
<evidence type="ECO:0000313" key="7">
    <source>
        <dbReference type="EMBL" id="EGV60674.1"/>
    </source>
</evidence>
<dbReference type="eggNOG" id="KOG2752">
    <property type="taxonomic scope" value="Eukaryota"/>
</dbReference>
<feature type="region of interest" description="Disordered" evidence="5">
    <location>
        <begin position="122"/>
        <end position="153"/>
    </location>
</feature>
<dbReference type="SUPFAM" id="SSF57903">
    <property type="entry name" value="FYVE/PHD zinc finger"/>
    <property type="match status" value="1"/>
</dbReference>
<dbReference type="GO" id="GO:0005737">
    <property type="term" value="C:cytoplasm"/>
    <property type="evidence" value="ECO:0007669"/>
    <property type="project" value="TreeGrafter"/>
</dbReference>
<keyword evidence="8" id="KW-1185">Reference proteome</keyword>
<dbReference type="HOGENOM" id="CLU_025221_1_0_1"/>
<dbReference type="InterPro" id="IPR013083">
    <property type="entry name" value="Znf_RING/FYVE/PHD"/>
</dbReference>
<feature type="domain" description="UBR-type" evidence="6">
    <location>
        <begin position="42"/>
        <end position="117"/>
    </location>
</feature>
<organism evidence="8">
    <name type="scientific">Candida tenuis (strain ATCC 10573 / BCRC 21748 / CBS 615 / JCM 9827 / NBRC 10315 / NRRL Y-1498 / VKM Y-70)</name>
    <name type="common">Yeast</name>
    <name type="synonym">Yamadazyma tenuis</name>
    <dbReference type="NCBI Taxonomy" id="590646"/>
    <lineage>
        <taxon>Eukaryota</taxon>
        <taxon>Fungi</taxon>
        <taxon>Dikarya</taxon>
        <taxon>Ascomycota</taxon>
        <taxon>Saccharomycotina</taxon>
        <taxon>Pichiomycetes</taxon>
        <taxon>Debaryomycetaceae</taxon>
        <taxon>Yamadazyma</taxon>
    </lineage>
</organism>
<dbReference type="Pfam" id="PF02207">
    <property type="entry name" value="zf-UBR"/>
    <property type="match status" value="1"/>
</dbReference>
<dbReference type="InterPro" id="IPR011011">
    <property type="entry name" value="Znf_FYVE_PHD"/>
</dbReference>
<keyword evidence="3" id="KW-0862">Zinc</keyword>
<dbReference type="OrthoDB" id="5795902at2759"/>
<proteinExistence type="predicted"/>
<keyword evidence="2" id="KW-0863">Zinc-finger</keyword>
<dbReference type="InterPro" id="IPR047506">
    <property type="entry name" value="UBR7-like_UBR-box"/>
</dbReference>
<feature type="zinc finger region" description="UBR-type" evidence="4">
    <location>
        <begin position="42"/>
        <end position="117"/>
    </location>
</feature>
<evidence type="ECO:0000259" key="6">
    <source>
        <dbReference type="PROSITE" id="PS51157"/>
    </source>
</evidence>
<evidence type="ECO:0000313" key="8">
    <source>
        <dbReference type="Proteomes" id="UP000000707"/>
    </source>
</evidence>
<reference evidence="7 8" key="1">
    <citation type="journal article" date="2011" name="Proc. Natl. Acad. Sci. U.S.A.">
        <title>Comparative genomics of xylose-fermenting fungi for enhanced biofuel production.</title>
        <authorList>
            <person name="Wohlbach D.J."/>
            <person name="Kuo A."/>
            <person name="Sato T.K."/>
            <person name="Potts K.M."/>
            <person name="Salamov A.A."/>
            <person name="LaButti K.M."/>
            <person name="Sun H."/>
            <person name="Clum A."/>
            <person name="Pangilinan J.L."/>
            <person name="Lindquist E.A."/>
            <person name="Lucas S."/>
            <person name="Lapidus A."/>
            <person name="Jin M."/>
            <person name="Gunawan C."/>
            <person name="Balan V."/>
            <person name="Dale B.E."/>
            <person name="Jeffries T.W."/>
            <person name="Zinkel R."/>
            <person name="Barry K.W."/>
            <person name="Grigoriev I.V."/>
            <person name="Gasch A.P."/>
        </authorList>
    </citation>
    <scope>NUCLEOTIDE SEQUENCE [LARGE SCALE GENOMIC DNA]</scope>
    <source>
        <strain evidence="8">ATCC 10573 / BCRC 21748 / CBS 615 / JCM 9827 / NBRC 10315 / NRRL Y-1498 / VKM Y-70</strain>
    </source>
</reference>
<keyword evidence="1" id="KW-0479">Metal-binding</keyword>
<sequence>MKDNESNDTGGADDKVTTAVAYIEEQDELEKEAKELMPYEPNECTFNQGPLRQPVFACLTCSRDNNGNAIGVCYSCSIQCHSSHEIVELFSKRSFVCDCGTTRMSKSFNGACKVRNKIDHSDESFRPRTGSSSTPSHRSWGSVSNLDSPAEDVPGSNSYNHNYKGLFCSCEKPYNPLEETGNMIQCYFGFECGEDWYHEDCILGYTKEALSKSKVKPEPSNLLNNLPEPGDEAANDISVNTTSEPGLERVVPHFPNLEDFDVFLCWKCVSVFSKVFDTLETHGDIVLCSLPHFKDVKSESEWEALFAQYKGNDEGEPSSKRIKLESSTSVVPKSVFFKFDFRDNLKQLKDTTTDDKIKNFLINHDYLYESDPVYEPPEDDESSSTLELGADVLSSLPREQAVEGLQAYNQIRSKLKDFFKPFAEQGKVVTEKEVRNFFSNIKKEDK</sequence>
<evidence type="ECO:0000256" key="2">
    <source>
        <dbReference type="ARBA" id="ARBA00022771"/>
    </source>
</evidence>
<gene>
    <name evidence="7" type="ORF">CANTEDRAFT_111146</name>
</gene>
<dbReference type="InterPro" id="IPR040204">
    <property type="entry name" value="UBR7"/>
</dbReference>
<feature type="compositionally biased region" description="Polar residues" evidence="5">
    <location>
        <begin position="129"/>
        <end position="147"/>
    </location>
</feature>
<dbReference type="SMART" id="SM00396">
    <property type="entry name" value="ZnF_UBR1"/>
    <property type="match status" value="1"/>
</dbReference>
<name>G3BFF1_CANTC</name>
<evidence type="ECO:0000256" key="1">
    <source>
        <dbReference type="ARBA" id="ARBA00022723"/>
    </source>
</evidence>
<dbReference type="PANTHER" id="PTHR13513">
    <property type="entry name" value="E3 UBIQUITIN-PROTEIN LIGASE UBR7"/>
    <property type="match status" value="1"/>
</dbReference>
<dbReference type="Gene3D" id="3.30.40.10">
    <property type="entry name" value="Zinc/RING finger domain, C3HC4 (zinc finger)"/>
    <property type="match status" value="1"/>
</dbReference>
<dbReference type="GO" id="GO:0008270">
    <property type="term" value="F:zinc ion binding"/>
    <property type="evidence" value="ECO:0007669"/>
    <property type="project" value="UniProtKB-KW"/>
</dbReference>
<dbReference type="RefSeq" id="XP_006689888.1">
    <property type="nucleotide sequence ID" value="XM_006689825.1"/>
</dbReference>
<dbReference type="AlphaFoldDB" id="G3BFF1"/>
<dbReference type="GeneID" id="18246252"/>
<dbReference type="EMBL" id="GL996528">
    <property type="protein sequence ID" value="EGV60674.1"/>
    <property type="molecule type" value="Genomic_DNA"/>
</dbReference>
<dbReference type="GO" id="GO:0061630">
    <property type="term" value="F:ubiquitin protein ligase activity"/>
    <property type="evidence" value="ECO:0007669"/>
    <property type="project" value="InterPro"/>
</dbReference>
<protein>
    <recommendedName>
        <fullName evidence="6">UBR-type domain-containing protein</fullName>
    </recommendedName>
</protein>
<dbReference type="PROSITE" id="PS51157">
    <property type="entry name" value="ZF_UBR"/>
    <property type="match status" value="1"/>
</dbReference>
<evidence type="ECO:0000256" key="3">
    <source>
        <dbReference type="ARBA" id="ARBA00022833"/>
    </source>
</evidence>
<dbReference type="PANTHER" id="PTHR13513:SF9">
    <property type="entry name" value="E3 UBIQUITIN-PROTEIN LIGASE UBR7-RELATED"/>
    <property type="match status" value="1"/>
</dbReference>